<name>A0A7T5JLW3_9BACL</name>
<reference evidence="4" key="2">
    <citation type="submission" date="2021-04" db="EMBL/GenBank/DDBJ databases">
        <title>Brevibacillus composti FJAT-54423, complete genome.</title>
        <authorList>
            <person name="Tang R."/>
        </authorList>
    </citation>
    <scope>NUCLEOTIDE SEQUENCE</scope>
    <source>
        <strain evidence="4">FJAT-54424</strain>
    </source>
</reference>
<accession>A0A7T5JLW3</accession>
<dbReference type="GO" id="GO:0046872">
    <property type="term" value="F:metal ion binding"/>
    <property type="evidence" value="ECO:0007669"/>
    <property type="project" value="UniProtKB-KW"/>
</dbReference>
<dbReference type="Proteomes" id="UP000595847">
    <property type="component" value="Chromosome"/>
</dbReference>
<keyword evidence="2 3" id="KW-0378">Hydrolase</keyword>
<organism evidence="3 5">
    <name type="scientific">Brevibacillus composti</name>
    <dbReference type="NCBI Taxonomy" id="2796470"/>
    <lineage>
        <taxon>Bacteria</taxon>
        <taxon>Bacillati</taxon>
        <taxon>Bacillota</taxon>
        <taxon>Bacilli</taxon>
        <taxon>Bacillales</taxon>
        <taxon>Paenibacillaceae</taxon>
        <taxon>Brevibacillus</taxon>
    </lineage>
</organism>
<keyword evidence="2" id="KW-0479">Metal-binding</keyword>
<dbReference type="PRINTS" id="PR01576">
    <property type="entry name" value="PDEFORMYLASE"/>
</dbReference>
<feature type="binding site" evidence="2">
    <location>
        <position position="131"/>
    </location>
    <ligand>
        <name>Fe cation</name>
        <dbReference type="ChEBI" id="CHEBI:24875"/>
    </ligand>
</feature>
<evidence type="ECO:0000313" key="5">
    <source>
        <dbReference type="Proteomes" id="UP000595847"/>
    </source>
</evidence>
<sequence>MAERFIVQLGDPILREKSKPVKIINQHVYKLLDDMVDTIYAAPGRAGLSAIQVGIPKQLVVMDCGSGLIELINPVILEKEGEEEGTEACLSIPGVVGLVKRAQYVKVGTLDRAGEEKIIEAEGFLARCIQHEVDHLHGILYIDYVNELYSNRSGKKLKPADAAPILAQRIPIIR</sequence>
<comment type="catalytic activity">
    <reaction evidence="2">
        <text>N-terminal N-formyl-L-methionyl-[peptide] + H2O = N-terminal L-methionyl-[peptide] + formate</text>
        <dbReference type="Rhea" id="RHEA:24420"/>
        <dbReference type="Rhea" id="RHEA-COMP:10639"/>
        <dbReference type="Rhea" id="RHEA-COMP:10640"/>
        <dbReference type="ChEBI" id="CHEBI:15377"/>
        <dbReference type="ChEBI" id="CHEBI:15740"/>
        <dbReference type="ChEBI" id="CHEBI:49298"/>
        <dbReference type="ChEBI" id="CHEBI:64731"/>
        <dbReference type="EC" id="3.5.1.88"/>
    </reaction>
</comment>
<dbReference type="HAMAP" id="MF_00163">
    <property type="entry name" value="Pep_deformylase"/>
    <property type="match status" value="1"/>
</dbReference>
<comment type="function">
    <text evidence="2">Removes the formyl group from the N-terminal Met of newly synthesized proteins. Requires at least a dipeptide for an efficient rate of reaction. N-terminal L-methionine is a prerequisite for activity but the enzyme has broad specificity at other positions.</text>
</comment>
<gene>
    <name evidence="2 3" type="primary">def</name>
    <name evidence="3" type="ORF">JD108_12010</name>
    <name evidence="4" type="ORF">KDJ56_11955</name>
</gene>
<feature type="binding site" evidence="2">
    <location>
        <position position="89"/>
    </location>
    <ligand>
        <name>Fe cation</name>
        <dbReference type="ChEBI" id="CHEBI:24875"/>
    </ligand>
</feature>
<dbReference type="EMBL" id="CP073708">
    <property type="protein sequence ID" value="QUO39766.1"/>
    <property type="molecule type" value="Genomic_DNA"/>
</dbReference>
<dbReference type="SUPFAM" id="SSF56420">
    <property type="entry name" value="Peptide deformylase"/>
    <property type="match status" value="1"/>
</dbReference>
<dbReference type="RefSeq" id="WP_198826321.1">
    <property type="nucleotide sequence ID" value="NZ_CP066308.1"/>
</dbReference>
<dbReference type="CDD" id="cd00487">
    <property type="entry name" value="Pep_deformylase"/>
    <property type="match status" value="1"/>
</dbReference>
<keyword evidence="2" id="KW-0408">Iron</keyword>
<dbReference type="Pfam" id="PF01327">
    <property type="entry name" value="Pep_deformylase"/>
    <property type="match status" value="1"/>
</dbReference>
<dbReference type="PANTHER" id="PTHR10458:SF22">
    <property type="entry name" value="PEPTIDE DEFORMYLASE"/>
    <property type="match status" value="1"/>
</dbReference>
<keyword evidence="2" id="KW-0648">Protein biosynthesis</keyword>
<protein>
    <recommendedName>
        <fullName evidence="2">Peptide deformylase</fullName>
        <shortName evidence="2">PDF</shortName>
        <ecNumber evidence="2">3.5.1.88</ecNumber>
    </recommendedName>
    <alternativeName>
        <fullName evidence="2">Polypeptide deformylase</fullName>
    </alternativeName>
</protein>
<comment type="similarity">
    <text evidence="1 2">Belongs to the polypeptide deformylase family.</text>
</comment>
<dbReference type="InterPro" id="IPR023635">
    <property type="entry name" value="Peptide_deformylase"/>
</dbReference>
<dbReference type="PIRSF" id="PIRSF004749">
    <property type="entry name" value="Pep_def"/>
    <property type="match status" value="1"/>
</dbReference>
<reference evidence="3 5" key="1">
    <citation type="submission" date="2020-12" db="EMBL/GenBank/DDBJ databases">
        <title>strain FJAT-54423T represents a novel species of the genus Brevibacillus.</title>
        <authorList>
            <person name="Tang R."/>
        </authorList>
    </citation>
    <scope>NUCLEOTIDE SEQUENCE [LARGE SCALE GENOMIC DNA]</scope>
    <source>
        <strain evidence="3 5">FJAT-54423</strain>
    </source>
</reference>
<evidence type="ECO:0000313" key="3">
    <source>
        <dbReference type="EMBL" id="QQE72688.1"/>
    </source>
</evidence>
<comment type="cofactor">
    <cofactor evidence="2">
        <name>Fe(2+)</name>
        <dbReference type="ChEBI" id="CHEBI:29033"/>
    </cofactor>
    <text evidence="2">Binds 1 Fe(2+) ion.</text>
</comment>
<dbReference type="Gene3D" id="3.90.45.10">
    <property type="entry name" value="Peptide deformylase"/>
    <property type="match status" value="1"/>
</dbReference>
<dbReference type="KEGG" id="bcop:JD108_12010"/>
<dbReference type="GO" id="GO:0006412">
    <property type="term" value="P:translation"/>
    <property type="evidence" value="ECO:0007669"/>
    <property type="project" value="UniProtKB-UniRule"/>
</dbReference>
<keyword evidence="6" id="KW-1185">Reference proteome</keyword>
<evidence type="ECO:0000256" key="2">
    <source>
        <dbReference type="HAMAP-Rule" id="MF_00163"/>
    </source>
</evidence>
<dbReference type="PANTHER" id="PTHR10458">
    <property type="entry name" value="PEPTIDE DEFORMYLASE"/>
    <property type="match status" value="1"/>
</dbReference>
<dbReference type="Proteomes" id="UP000677234">
    <property type="component" value="Chromosome"/>
</dbReference>
<proteinExistence type="inferred from homology"/>
<dbReference type="NCBIfam" id="NF001159">
    <property type="entry name" value="PRK00150.1-3"/>
    <property type="match status" value="1"/>
</dbReference>
<evidence type="ECO:0000313" key="4">
    <source>
        <dbReference type="EMBL" id="QUO39766.1"/>
    </source>
</evidence>
<dbReference type="InterPro" id="IPR036821">
    <property type="entry name" value="Peptide_deformylase_sf"/>
</dbReference>
<feature type="binding site" evidence="2">
    <location>
        <position position="135"/>
    </location>
    <ligand>
        <name>Fe cation</name>
        <dbReference type="ChEBI" id="CHEBI:24875"/>
    </ligand>
</feature>
<feature type="active site" evidence="2">
    <location>
        <position position="132"/>
    </location>
</feature>
<dbReference type="AlphaFoldDB" id="A0A7T5JLW3"/>
<dbReference type="NCBIfam" id="TIGR00079">
    <property type="entry name" value="pept_deformyl"/>
    <property type="match status" value="1"/>
</dbReference>
<dbReference type="GO" id="GO:0042586">
    <property type="term" value="F:peptide deformylase activity"/>
    <property type="evidence" value="ECO:0007669"/>
    <property type="project" value="UniProtKB-UniRule"/>
</dbReference>
<dbReference type="EC" id="3.5.1.88" evidence="2"/>
<evidence type="ECO:0000256" key="1">
    <source>
        <dbReference type="ARBA" id="ARBA00010759"/>
    </source>
</evidence>
<evidence type="ECO:0000313" key="6">
    <source>
        <dbReference type="Proteomes" id="UP000677234"/>
    </source>
</evidence>
<dbReference type="EMBL" id="CP066308">
    <property type="protein sequence ID" value="QQE72688.1"/>
    <property type="molecule type" value="Genomic_DNA"/>
</dbReference>